<comment type="caution">
    <text evidence="1">The sequence shown here is derived from an EMBL/GenBank/DDBJ whole genome shotgun (WGS) entry which is preliminary data.</text>
</comment>
<dbReference type="Proteomes" id="UP000676565">
    <property type="component" value="Unassembled WGS sequence"/>
</dbReference>
<name>A0ABS5BY98_9BACT</name>
<dbReference type="InterPro" id="IPR017850">
    <property type="entry name" value="Alkaline_phosphatase_core_sf"/>
</dbReference>
<organism evidence="1 2">
    <name type="scientific">Gemmata palustris</name>
    <dbReference type="NCBI Taxonomy" id="2822762"/>
    <lineage>
        <taxon>Bacteria</taxon>
        <taxon>Pseudomonadati</taxon>
        <taxon>Planctomycetota</taxon>
        <taxon>Planctomycetia</taxon>
        <taxon>Gemmatales</taxon>
        <taxon>Gemmataceae</taxon>
        <taxon>Gemmata</taxon>
    </lineage>
</organism>
<accession>A0ABS5BY98</accession>
<keyword evidence="2" id="KW-1185">Reference proteome</keyword>
<dbReference type="PANTHER" id="PTHR43737">
    <property type="entry name" value="BLL7424 PROTEIN"/>
    <property type="match status" value="1"/>
</dbReference>
<dbReference type="RefSeq" id="WP_210657996.1">
    <property type="nucleotide sequence ID" value="NZ_JAGKQQ010000001.1"/>
</dbReference>
<reference evidence="1 2" key="1">
    <citation type="submission" date="2021-04" db="EMBL/GenBank/DDBJ databases">
        <authorList>
            <person name="Ivanova A."/>
        </authorList>
    </citation>
    <scope>NUCLEOTIDE SEQUENCE [LARGE SCALE GENOMIC DNA]</scope>
    <source>
        <strain evidence="1 2">G18</strain>
    </source>
</reference>
<protein>
    <submittedName>
        <fullName evidence="1">DUF1501 domain-containing protein</fullName>
    </submittedName>
</protein>
<dbReference type="InterPro" id="IPR010869">
    <property type="entry name" value="DUF1501"/>
</dbReference>
<dbReference type="SUPFAM" id="SSF53649">
    <property type="entry name" value="Alkaline phosphatase-like"/>
    <property type="match status" value="1"/>
</dbReference>
<dbReference type="PANTHER" id="PTHR43737:SF1">
    <property type="entry name" value="DUF1501 DOMAIN-CONTAINING PROTEIN"/>
    <property type="match status" value="1"/>
</dbReference>
<evidence type="ECO:0000313" key="2">
    <source>
        <dbReference type="Proteomes" id="UP000676565"/>
    </source>
</evidence>
<evidence type="ECO:0000313" key="1">
    <source>
        <dbReference type="EMBL" id="MBP3958220.1"/>
    </source>
</evidence>
<dbReference type="EMBL" id="JAGKQQ010000001">
    <property type="protein sequence ID" value="MBP3958220.1"/>
    <property type="molecule type" value="Genomic_DNA"/>
</dbReference>
<proteinExistence type="predicted"/>
<sequence>MMLPSRRDVFSWSANGLASAAALHLLARDGAVSAKPHHPPKAKRAIQISLVGGMSHIDSFDHKPELTKRHGKSLGSDSKPDVFFGQVGLLRKPDWAFKQRGKSGLWVSDLFPHIAGVADDLTVINSMTADSANHTPALFVLNSGFQFNGYPALGSWLSYGLGTEADDLPAFVVLPDGRGEANGAASNWSSGFLPAQHQGVVFRGGDSPVRDLFPERAIPANEEKDARAALDALNAMHLDRSGNEGDLAARINSYALAAKMQLAVPAVADLSKEPAKLKAQYGLDNPKTADCGRRCLLARRLLEKGVRFVQIYSGGPIAGTPRTSWDAHENVLENHSAEAGRIDRPIAALLQDLKQKDMLKDTLVIFTTEFGRTPFTQSAGNVVGTGRDHNKYGFSCWLAGAGCKPGTAFGSTDDIGWKVTEHPVAWYDFHATVLHLLGIDHEKLTYYHNGIKRRLTNVHGEVVKGILS</sequence>
<gene>
    <name evidence="1" type="ORF">J8F10_23475</name>
</gene>
<dbReference type="Pfam" id="PF07394">
    <property type="entry name" value="DUF1501"/>
    <property type="match status" value="1"/>
</dbReference>
<dbReference type="Gene3D" id="3.40.720.10">
    <property type="entry name" value="Alkaline Phosphatase, subunit A"/>
    <property type="match status" value="1"/>
</dbReference>